<feature type="compositionally biased region" description="Basic and acidic residues" evidence="1">
    <location>
        <begin position="359"/>
        <end position="368"/>
    </location>
</feature>
<name>A0A484NIH9_9ASTE</name>
<dbReference type="AlphaFoldDB" id="A0A484NIH9"/>
<evidence type="ECO:0000313" key="3">
    <source>
        <dbReference type="Proteomes" id="UP000595140"/>
    </source>
</evidence>
<evidence type="ECO:0008006" key="4">
    <source>
        <dbReference type="Google" id="ProtNLM"/>
    </source>
</evidence>
<organism evidence="2 3">
    <name type="scientific">Cuscuta campestris</name>
    <dbReference type="NCBI Taxonomy" id="132261"/>
    <lineage>
        <taxon>Eukaryota</taxon>
        <taxon>Viridiplantae</taxon>
        <taxon>Streptophyta</taxon>
        <taxon>Embryophyta</taxon>
        <taxon>Tracheophyta</taxon>
        <taxon>Spermatophyta</taxon>
        <taxon>Magnoliopsida</taxon>
        <taxon>eudicotyledons</taxon>
        <taxon>Gunneridae</taxon>
        <taxon>Pentapetalae</taxon>
        <taxon>asterids</taxon>
        <taxon>lamiids</taxon>
        <taxon>Solanales</taxon>
        <taxon>Convolvulaceae</taxon>
        <taxon>Cuscuteae</taxon>
        <taxon>Cuscuta</taxon>
        <taxon>Cuscuta subgen. Grammica</taxon>
        <taxon>Cuscuta sect. Cleistogrammica</taxon>
    </lineage>
</organism>
<gene>
    <name evidence="2" type="ORF">CCAM_LOCUS42535</name>
</gene>
<reference evidence="2 3" key="1">
    <citation type="submission" date="2018-04" db="EMBL/GenBank/DDBJ databases">
        <authorList>
            <person name="Vogel A."/>
        </authorList>
    </citation>
    <scope>NUCLEOTIDE SEQUENCE [LARGE SCALE GENOMIC DNA]</scope>
</reference>
<dbReference type="OrthoDB" id="914060at2759"/>
<feature type="region of interest" description="Disordered" evidence="1">
    <location>
        <begin position="359"/>
        <end position="378"/>
    </location>
</feature>
<keyword evidence="3" id="KW-1185">Reference proteome</keyword>
<dbReference type="PANTHER" id="PTHR34222">
    <property type="entry name" value="GAG_PRE-INTEGRS DOMAIN-CONTAINING PROTEIN"/>
    <property type="match status" value="1"/>
</dbReference>
<dbReference type="PANTHER" id="PTHR34222:SF43">
    <property type="entry name" value="RETROTRANSPOSON GAG DOMAIN-CONTAINING PROTEIN"/>
    <property type="match status" value="1"/>
</dbReference>
<feature type="region of interest" description="Disordered" evidence="1">
    <location>
        <begin position="385"/>
        <end position="426"/>
    </location>
</feature>
<accession>A0A484NIH9</accession>
<protein>
    <recommendedName>
        <fullName evidence="4">Retrotransposon Copia-like N-terminal domain-containing protein</fullName>
    </recommendedName>
</protein>
<sequence length="438" mass="48727">MKQPVNLAQILEILENFQNLAPKADPIESSSNQPLNLAEKLNDKNYAIWARKMSLALDGRGRLKHITAAPLKNDDSTYIKWRQADSTVITWILENIESDIVNQYIDYPTAWDLWKGIKATYGSGKDPFQIYDLMVKASEIKQGAQPLEKIYSQLQAVWKEIDRCRPNPMKCPEDMTIFTQIQQQNRLYQFLQAVNEEFDAGKRDLLKTEPLPSVEEAYAQIRREAARKGIMKGEGGGPSSGETPSGIGGGLVATRVAVRSENRQSSSRTYEEKSHLKCTYCGGIKHTAEGCFKRIGYPEWWPDSPKRGKKPSGVVGAAVGNPETTSTAADHIFAGVTTGKQETQSSVVCELMKQAAQRKEKERGERATNDSLEWLHSPFLPPSPALPLEIETVPTKEVSRSVGSSFDNNEESNNSEPMSDSTPPEAPEVIFVVLALIR</sequence>
<evidence type="ECO:0000256" key="1">
    <source>
        <dbReference type="SAM" id="MobiDB-lite"/>
    </source>
</evidence>
<proteinExistence type="predicted"/>
<evidence type="ECO:0000313" key="2">
    <source>
        <dbReference type="EMBL" id="VFR00760.1"/>
    </source>
</evidence>
<feature type="region of interest" description="Disordered" evidence="1">
    <location>
        <begin position="230"/>
        <end position="249"/>
    </location>
</feature>
<dbReference type="EMBL" id="OOIL02006718">
    <property type="protein sequence ID" value="VFR00760.1"/>
    <property type="molecule type" value="Genomic_DNA"/>
</dbReference>
<dbReference type="Proteomes" id="UP000595140">
    <property type="component" value="Unassembled WGS sequence"/>
</dbReference>
<feature type="compositionally biased region" description="Low complexity" evidence="1">
    <location>
        <begin position="404"/>
        <end position="421"/>
    </location>
</feature>